<dbReference type="NCBIfam" id="TIGR00022">
    <property type="entry name" value="YhcH/YjgK/YiaL family protein"/>
    <property type="match status" value="1"/>
</dbReference>
<dbReference type="Gene3D" id="2.60.120.370">
    <property type="entry name" value="YhcH/YjgK/YiaL"/>
    <property type="match status" value="1"/>
</dbReference>
<protein>
    <submittedName>
        <fullName evidence="1">DUF386 family protein</fullName>
    </submittedName>
</protein>
<reference evidence="1 2" key="1">
    <citation type="submission" date="2019-11" db="EMBL/GenBank/DDBJ databases">
        <title>Pseudodesulfovibrio alkaliphilus, sp. nov., an alkaliphilic sulfate-reducing bacteria from mud volcano of Taman peninsula, Russia.</title>
        <authorList>
            <person name="Frolova A."/>
            <person name="Merkel A.Y."/>
            <person name="Slobodkin A.I."/>
        </authorList>
    </citation>
    <scope>NUCLEOTIDE SEQUENCE [LARGE SCALE GENOMIC DNA]</scope>
    <source>
        <strain evidence="1 2">F-1</strain>
    </source>
</reference>
<proteinExistence type="predicted"/>
<dbReference type="EMBL" id="WODC01000001">
    <property type="protein sequence ID" value="MUM76081.1"/>
    <property type="molecule type" value="Genomic_DNA"/>
</dbReference>
<dbReference type="GO" id="GO:0005829">
    <property type="term" value="C:cytosol"/>
    <property type="evidence" value="ECO:0007669"/>
    <property type="project" value="TreeGrafter"/>
</dbReference>
<name>A0A7K1KJB8_9BACT</name>
<dbReference type="PANTHER" id="PTHR34986">
    <property type="entry name" value="EVOLVED BETA-GALACTOSIDASE SUBUNIT BETA"/>
    <property type="match status" value="1"/>
</dbReference>
<dbReference type="SUPFAM" id="SSF51197">
    <property type="entry name" value="Clavaminate synthase-like"/>
    <property type="match status" value="1"/>
</dbReference>
<organism evidence="1 2">
    <name type="scientific">Pseudodesulfovibrio alkaliphilus</name>
    <dbReference type="NCBI Taxonomy" id="2661613"/>
    <lineage>
        <taxon>Bacteria</taxon>
        <taxon>Pseudomonadati</taxon>
        <taxon>Thermodesulfobacteriota</taxon>
        <taxon>Desulfovibrionia</taxon>
        <taxon>Desulfovibrionales</taxon>
        <taxon>Desulfovibrionaceae</taxon>
    </lineage>
</organism>
<dbReference type="RefSeq" id="WP_367613893.1">
    <property type="nucleotide sequence ID" value="NZ_WODC01000001.1"/>
</dbReference>
<gene>
    <name evidence="1" type="ORF">GKC30_00355</name>
</gene>
<dbReference type="InterPro" id="IPR037012">
    <property type="entry name" value="NanQ/TabA/YiaL_sf"/>
</dbReference>
<sequence>MILDTLANADRYAALNPRFRAAFDFLRRSDLSALPLGRVDIDGPLYAMIAKGSGRTPMEALMETHDHYIDIHHVLSGCETIGWKARPDLGPATAETDTRTDVAFYHDKPEAWTTVSPGMIAIHFPEDAHMPMLSGGEVHKVVVKVPVE</sequence>
<dbReference type="Proteomes" id="UP000461162">
    <property type="component" value="Unassembled WGS sequence"/>
</dbReference>
<evidence type="ECO:0000313" key="2">
    <source>
        <dbReference type="Proteomes" id="UP000461162"/>
    </source>
</evidence>
<dbReference type="AlphaFoldDB" id="A0A7K1KJB8"/>
<comment type="caution">
    <text evidence="1">The sequence shown here is derived from an EMBL/GenBank/DDBJ whole genome shotgun (WGS) entry which is preliminary data.</text>
</comment>
<dbReference type="PANTHER" id="PTHR34986:SF1">
    <property type="entry name" value="PROTEIN YIAL"/>
    <property type="match status" value="1"/>
</dbReference>
<accession>A0A7K1KJB8</accession>
<evidence type="ECO:0000313" key="1">
    <source>
        <dbReference type="EMBL" id="MUM76081.1"/>
    </source>
</evidence>
<dbReference type="InterPro" id="IPR004375">
    <property type="entry name" value="NanQ/TabA/YiaL"/>
</dbReference>
<keyword evidence="2" id="KW-1185">Reference proteome</keyword>
<dbReference type="Pfam" id="PF04074">
    <property type="entry name" value="DUF386"/>
    <property type="match status" value="1"/>
</dbReference>